<keyword evidence="7 8" id="KW-0472">Membrane</keyword>
<dbReference type="Proteomes" id="UP000093476">
    <property type="component" value="Unassembled WGS sequence"/>
</dbReference>
<dbReference type="STRING" id="286156.Ppb6_02547"/>
<keyword evidence="10" id="KW-1185">Reference proteome</keyword>
<sequence length="302" mass="33320">MFFEIMFRVALLILITLIGFFVGKKLDLREKDISSLLIYIISPLVIFVSIIQSPSDWTYFKYSIASLLTASIAASIAYLLGRYLWSDGKANLFGFAGGTGNTGYFALPIAFAIFNPNQIAIAIFIIIGINLYEFTIGYFITAKGHLTTKESITKIIKLPIIYAVILGIILKSSNTTLHPILISTLNNFKGAYSILGMMVIGITLSSIYKMKIDWEFSFFALLWKHLIYPILGLLSFHYIANIPHDVLVVITLMLATPMAGNVVVIANNLNVHPEKAALSVILSTTLAIVTVPLAIVMISQET</sequence>
<keyword evidence="5 8" id="KW-0812">Transmembrane</keyword>
<evidence type="ECO:0000256" key="4">
    <source>
        <dbReference type="ARBA" id="ARBA00022475"/>
    </source>
</evidence>
<dbReference type="InterPro" id="IPR004776">
    <property type="entry name" value="Mem_transp_PIN-like"/>
</dbReference>
<evidence type="ECO:0000313" key="9">
    <source>
        <dbReference type="EMBL" id="OCQ52473.1"/>
    </source>
</evidence>
<comment type="caution">
    <text evidence="9">The sequence shown here is derived from an EMBL/GenBank/DDBJ whole genome shotgun (WGS) entry which is preliminary data.</text>
</comment>
<feature type="transmembrane region" description="Helical" evidence="8">
    <location>
        <begin position="220"/>
        <end position="240"/>
    </location>
</feature>
<evidence type="ECO:0000256" key="5">
    <source>
        <dbReference type="ARBA" id="ARBA00022692"/>
    </source>
</evidence>
<dbReference type="PANTHER" id="PTHR36838">
    <property type="entry name" value="AUXIN EFFLUX CARRIER FAMILY PROTEIN"/>
    <property type="match status" value="1"/>
</dbReference>
<evidence type="ECO:0000256" key="3">
    <source>
        <dbReference type="ARBA" id="ARBA00022448"/>
    </source>
</evidence>
<feature type="transmembrane region" description="Helical" evidence="8">
    <location>
        <begin position="119"/>
        <end position="140"/>
    </location>
</feature>
<keyword evidence="4" id="KW-1003">Cell membrane</keyword>
<dbReference type="Gene3D" id="1.20.1530.20">
    <property type="match status" value="1"/>
</dbReference>
<gene>
    <name evidence="9" type="ORF">Ppb6_02547</name>
</gene>
<feature type="transmembrane region" description="Helical" evidence="8">
    <location>
        <begin position="92"/>
        <end position="113"/>
    </location>
</feature>
<feature type="transmembrane region" description="Helical" evidence="8">
    <location>
        <begin position="152"/>
        <end position="170"/>
    </location>
</feature>
<comment type="subcellular location">
    <subcellularLocation>
        <location evidence="1">Cell membrane</location>
        <topology evidence="1">Multi-pass membrane protein</topology>
    </subcellularLocation>
</comment>
<name>A0A1C0U3K6_9GAMM</name>
<keyword evidence="3" id="KW-0813">Transport</keyword>
<evidence type="ECO:0000256" key="6">
    <source>
        <dbReference type="ARBA" id="ARBA00022989"/>
    </source>
</evidence>
<proteinExistence type="inferred from homology"/>
<evidence type="ECO:0000256" key="1">
    <source>
        <dbReference type="ARBA" id="ARBA00004651"/>
    </source>
</evidence>
<feature type="transmembrane region" description="Helical" evidence="8">
    <location>
        <begin position="35"/>
        <end position="53"/>
    </location>
</feature>
<dbReference type="InterPro" id="IPR038770">
    <property type="entry name" value="Na+/solute_symporter_sf"/>
</dbReference>
<dbReference type="RefSeq" id="WP_065823500.1">
    <property type="nucleotide sequence ID" value="NZ_CAWMQZ010000087.1"/>
</dbReference>
<evidence type="ECO:0000256" key="8">
    <source>
        <dbReference type="SAM" id="Phobius"/>
    </source>
</evidence>
<dbReference type="AlphaFoldDB" id="A0A1C0U3K6"/>
<evidence type="ECO:0000313" key="10">
    <source>
        <dbReference type="Proteomes" id="UP000093476"/>
    </source>
</evidence>
<keyword evidence="6 8" id="KW-1133">Transmembrane helix</keyword>
<dbReference type="PANTHER" id="PTHR36838:SF1">
    <property type="entry name" value="SLR1864 PROTEIN"/>
    <property type="match status" value="1"/>
</dbReference>
<feature type="transmembrane region" description="Helical" evidence="8">
    <location>
        <begin position="59"/>
        <end position="80"/>
    </location>
</feature>
<comment type="similarity">
    <text evidence="2">Belongs to the auxin efflux carrier (TC 2.A.69) family.</text>
</comment>
<feature type="transmembrane region" description="Helical" evidence="8">
    <location>
        <begin position="246"/>
        <end position="266"/>
    </location>
</feature>
<organism evidence="9 10">
    <name type="scientific">Photorhabdus australis subsp. thailandensis</name>
    <dbReference type="NCBI Taxonomy" id="2805096"/>
    <lineage>
        <taxon>Bacteria</taxon>
        <taxon>Pseudomonadati</taxon>
        <taxon>Pseudomonadota</taxon>
        <taxon>Gammaproteobacteria</taxon>
        <taxon>Enterobacterales</taxon>
        <taxon>Morganellaceae</taxon>
        <taxon>Photorhabdus</taxon>
    </lineage>
</organism>
<evidence type="ECO:0000256" key="2">
    <source>
        <dbReference type="ARBA" id="ARBA00010145"/>
    </source>
</evidence>
<evidence type="ECO:0000256" key="7">
    <source>
        <dbReference type="ARBA" id="ARBA00023136"/>
    </source>
</evidence>
<protein>
    <submittedName>
        <fullName evidence="9">Membrane transport protein</fullName>
    </submittedName>
</protein>
<dbReference type="PATRIC" id="fig|286156.4.peg.2879"/>
<reference evidence="9 10" key="1">
    <citation type="submission" date="2015-12" db="EMBL/GenBank/DDBJ databases">
        <title>Genome comparisons provide insights into the role of secondary metabolites in the pathogenic phase of the Photorhabdus life cycle.</title>
        <authorList>
            <person name="Tobias N.J."/>
            <person name="Mishra B."/>
            <person name="Gupta D.K."/>
            <person name="Thines M."/>
            <person name="Stinear T.P."/>
            <person name="Bode H.B."/>
        </authorList>
    </citation>
    <scope>NUCLEOTIDE SEQUENCE [LARGE SCALE GENOMIC DNA]</scope>
    <source>
        <strain evidence="9 10">PB68.1</strain>
    </source>
</reference>
<accession>A0A1C0U3K6</accession>
<dbReference type="EMBL" id="LOMY01000087">
    <property type="protein sequence ID" value="OCQ52473.1"/>
    <property type="molecule type" value="Genomic_DNA"/>
</dbReference>
<dbReference type="Pfam" id="PF03547">
    <property type="entry name" value="Mem_trans"/>
    <property type="match status" value="1"/>
</dbReference>
<dbReference type="GO" id="GO:0055085">
    <property type="term" value="P:transmembrane transport"/>
    <property type="evidence" value="ECO:0007669"/>
    <property type="project" value="InterPro"/>
</dbReference>
<feature type="transmembrane region" description="Helical" evidence="8">
    <location>
        <begin position="278"/>
        <end position="298"/>
    </location>
</feature>
<dbReference type="GO" id="GO:0005886">
    <property type="term" value="C:plasma membrane"/>
    <property type="evidence" value="ECO:0007669"/>
    <property type="project" value="UniProtKB-SubCell"/>
</dbReference>
<feature type="transmembrane region" description="Helical" evidence="8">
    <location>
        <begin position="6"/>
        <end position="23"/>
    </location>
</feature>
<feature type="transmembrane region" description="Helical" evidence="8">
    <location>
        <begin position="190"/>
        <end position="208"/>
    </location>
</feature>